<evidence type="ECO:0000313" key="10">
    <source>
        <dbReference type="EMBL" id="QOY90306.1"/>
    </source>
</evidence>
<dbReference type="Pfam" id="PF08753">
    <property type="entry name" value="NikR_C"/>
    <property type="match status" value="1"/>
</dbReference>
<evidence type="ECO:0000256" key="7">
    <source>
        <dbReference type="HAMAP-Rule" id="MF_00476"/>
    </source>
</evidence>
<dbReference type="PANTHER" id="PTHR34719">
    <property type="entry name" value="NICKEL-RESPONSIVE REGULATOR"/>
    <property type="match status" value="1"/>
</dbReference>
<dbReference type="NCBIfam" id="NF003381">
    <property type="entry name" value="PRK04460.1"/>
    <property type="match status" value="1"/>
</dbReference>
<gene>
    <name evidence="10" type="primary">nikR</name>
    <name evidence="10" type="ORF">IRI77_10225</name>
</gene>
<dbReference type="GO" id="GO:0016151">
    <property type="term" value="F:nickel cation binding"/>
    <property type="evidence" value="ECO:0007669"/>
    <property type="project" value="UniProtKB-UniRule"/>
</dbReference>
<evidence type="ECO:0000259" key="9">
    <source>
        <dbReference type="Pfam" id="PF08753"/>
    </source>
</evidence>
<dbReference type="RefSeq" id="WP_194451971.1">
    <property type="nucleotide sequence ID" value="NZ_CP063849.1"/>
</dbReference>
<protein>
    <recommendedName>
        <fullName evidence="7">Putative nickel-responsive regulator</fullName>
    </recommendedName>
</protein>
<dbReference type="KEGG" id="pfer:IRI77_10225"/>
<dbReference type="InterPro" id="IPR014864">
    <property type="entry name" value="TF_NikR_Ni-bd_C"/>
</dbReference>
<dbReference type="EMBL" id="CP063849">
    <property type="protein sequence ID" value="QOY90306.1"/>
    <property type="molecule type" value="Genomic_DNA"/>
</dbReference>
<dbReference type="CDD" id="cd22231">
    <property type="entry name" value="RHH_NikR_HicB-like"/>
    <property type="match status" value="1"/>
</dbReference>
<keyword evidence="3 7" id="KW-0479">Metal-binding</keyword>
<dbReference type="SUPFAM" id="SSF47598">
    <property type="entry name" value="Ribbon-helix-helix"/>
    <property type="match status" value="1"/>
</dbReference>
<accession>A0A7S7SN89</accession>
<feature type="domain" description="Transcription factor NikR nickel binding C-terminal" evidence="9">
    <location>
        <begin position="56"/>
        <end position="132"/>
    </location>
</feature>
<keyword evidence="2 7" id="KW-0533">Nickel</keyword>
<reference evidence="10 11" key="1">
    <citation type="submission" date="2020-10" db="EMBL/GenBank/DDBJ databases">
        <title>Complete genome sequence of Paludibaculum fermentans P105T, a facultatively anaerobic acidobacterium capable of dissimilatory Fe(III) reduction.</title>
        <authorList>
            <person name="Dedysh S.N."/>
            <person name="Beletsky A.V."/>
            <person name="Kulichevskaya I.S."/>
            <person name="Mardanov A.V."/>
            <person name="Ravin N.V."/>
        </authorList>
    </citation>
    <scope>NUCLEOTIDE SEQUENCE [LARGE SCALE GENOMIC DNA]</scope>
    <source>
        <strain evidence="10 11">P105</strain>
    </source>
</reference>
<dbReference type="PANTHER" id="PTHR34719:SF2">
    <property type="entry name" value="NICKEL-RESPONSIVE REGULATOR"/>
    <property type="match status" value="1"/>
</dbReference>
<dbReference type="InterPro" id="IPR050192">
    <property type="entry name" value="CopG/NikR_regulator"/>
</dbReference>
<dbReference type="HAMAP" id="MF_00476">
    <property type="entry name" value="NikR"/>
    <property type="match status" value="1"/>
</dbReference>
<organism evidence="10 11">
    <name type="scientific">Paludibaculum fermentans</name>
    <dbReference type="NCBI Taxonomy" id="1473598"/>
    <lineage>
        <taxon>Bacteria</taxon>
        <taxon>Pseudomonadati</taxon>
        <taxon>Acidobacteriota</taxon>
        <taxon>Terriglobia</taxon>
        <taxon>Bryobacterales</taxon>
        <taxon>Bryobacteraceae</taxon>
        <taxon>Paludibaculum</taxon>
    </lineage>
</organism>
<keyword evidence="11" id="KW-1185">Reference proteome</keyword>
<keyword evidence="4 7" id="KW-0805">Transcription regulation</keyword>
<evidence type="ECO:0000256" key="3">
    <source>
        <dbReference type="ARBA" id="ARBA00022723"/>
    </source>
</evidence>
<dbReference type="Gene3D" id="1.10.1220.10">
    <property type="entry name" value="Met repressor-like"/>
    <property type="match status" value="1"/>
</dbReference>
<dbReference type="InterPro" id="IPR045865">
    <property type="entry name" value="ACT-like_dom_sf"/>
</dbReference>
<evidence type="ECO:0000259" key="8">
    <source>
        <dbReference type="Pfam" id="PF01402"/>
    </source>
</evidence>
<dbReference type="GO" id="GO:0003677">
    <property type="term" value="F:DNA binding"/>
    <property type="evidence" value="ECO:0007669"/>
    <property type="project" value="UniProtKB-KW"/>
</dbReference>
<evidence type="ECO:0000313" key="11">
    <source>
        <dbReference type="Proteomes" id="UP000593892"/>
    </source>
</evidence>
<feature type="binding site" evidence="7">
    <location>
        <position position="92"/>
    </location>
    <ligand>
        <name>Ni(2+)</name>
        <dbReference type="ChEBI" id="CHEBI:49786"/>
    </ligand>
</feature>
<dbReference type="InterPro" id="IPR010985">
    <property type="entry name" value="Ribbon_hlx_hlx"/>
</dbReference>
<feature type="binding site" evidence="7">
    <location>
        <position position="90"/>
    </location>
    <ligand>
        <name>Ni(2+)</name>
        <dbReference type="ChEBI" id="CHEBI:49786"/>
    </ligand>
</feature>
<dbReference type="GO" id="GO:0010045">
    <property type="term" value="P:response to nickel cation"/>
    <property type="evidence" value="ECO:0007669"/>
    <property type="project" value="InterPro"/>
</dbReference>
<dbReference type="Pfam" id="PF01402">
    <property type="entry name" value="RHH_1"/>
    <property type="match status" value="1"/>
</dbReference>
<dbReference type="GO" id="GO:0003700">
    <property type="term" value="F:DNA-binding transcription factor activity"/>
    <property type="evidence" value="ECO:0007669"/>
    <property type="project" value="UniProtKB-UniRule"/>
</dbReference>
<comment type="similarity">
    <text evidence="1 7">Belongs to the transcriptional regulatory CopG/NikR family.</text>
</comment>
<sequence>MGELARIGVAIDEELLKRFDTLNEKRGYTNRSEAFRDLIRDALIQESTMSPESPVVGALTLVYDHHVRMLSDKLTEIQHDHHEEIVSTLHVHLDHDHCLEVLVLRGQCGSVQKIADRLISTKGVQHGRLTLTAAG</sequence>
<feature type="domain" description="Ribbon-helix-helix protein CopG" evidence="8">
    <location>
        <begin position="6"/>
        <end position="46"/>
    </location>
</feature>
<dbReference type="Proteomes" id="UP000593892">
    <property type="component" value="Chromosome"/>
</dbReference>
<evidence type="ECO:0000256" key="5">
    <source>
        <dbReference type="ARBA" id="ARBA00023125"/>
    </source>
</evidence>
<name>A0A7S7SN89_PALFE</name>
<evidence type="ECO:0000256" key="2">
    <source>
        <dbReference type="ARBA" id="ARBA00022596"/>
    </source>
</evidence>
<feature type="binding site" evidence="7">
    <location>
        <position position="98"/>
    </location>
    <ligand>
        <name>Ni(2+)</name>
        <dbReference type="ChEBI" id="CHEBI:49786"/>
    </ligand>
</feature>
<dbReference type="Gene3D" id="3.30.70.1150">
    <property type="entry name" value="ACT-like. Chain A, domain 2"/>
    <property type="match status" value="1"/>
</dbReference>
<dbReference type="InterPro" id="IPR022988">
    <property type="entry name" value="Ni_resp_reg_NikR"/>
</dbReference>
<dbReference type="NCBIfam" id="NF002169">
    <property type="entry name" value="PRK01002.1"/>
    <property type="match status" value="1"/>
</dbReference>
<dbReference type="AlphaFoldDB" id="A0A7S7SN89"/>
<evidence type="ECO:0000256" key="4">
    <source>
        <dbReference type="ARBA" id="ARBA00023015"/>
    </source>
</evidence>
<comment type="cofactor">
    <cofactor evidence="7">
        <name>Ni(2+)</name>
        <dbReference type="ChEBI" id="CHEBI:49786"/>
    </cofactor>
    <text evidence="7">Binds 1 nickel ion per subunit.</text>
</comment>
<dbReference type="NCBIfam" id="NF002815">
    <property type="entry name" value="PRK02967.1"/>
    <property type="match status" value="1"/>
</dbReference>
<feature type="binding site" evidence="7">
    <location>
        <position position="79"/>
    </location>
    <ligand>
        <name>Ni(2+)</name>
        <dbReference type="ChEBI" id="CHEBI:49786"/>
    </ligand>
</feature>
<evidence type="ECO:0000256" key="6">
    <source>
        <dbReference type="ARBA" id="ARBA00023163"/>
    </source>
</evidence>
<keyword evidence="6 7" id="KW-0804">Transcription</keyword>
<dbReference type="InterPro" id="IPR002145">
    <property type="entry name" value="CopG"/>
</dbReference>
<evidence type="ECO:0000256" key="1">
    <source>
        <dbReference type="ARBA" id="ARBA00008478"/>
    </source>
</evidence>
<dbReference type="SUPFAM" id="SSF55021">
    <property type="entry name" value="ACT-like"/>
    <property type="match status" value="1"/>
</dbReference>
<dbReference type="InterPro" id="IPR027271">
    <property type="entry name" value="Acetolactate_synth/TF_NikR_C"/>
</dbReference>
<proteinExistence type="inferred from homology"/>
<keyword evidence="5 7" id="KW-0238">DNA-binding</keyword>
<comment type="function">
    <text evidence="7">Transcriptional regulator.</text>
</comment>
<dbReference type="InterPro" id="IPR013321">
    <property type="entry name" value="Arc_rbn_hlx_hlx"/>
</dbReference>